<dbReference type="SMART" id="SM00642">
    <property type="entry name" value="Aamy"/>
    <property type="match status" value="1"/>
</dbReference>
<dbReference type="SUPFAM" id="SSF51445">
    <property type="entry name" value="(Trans)glycosidases"/>
    <property type="match status" value="1"/>
</dbReference>
<dbReference type="Gene3D" id="3.20.20.80">
    <property type="entry name" value="Glycosidases"/>
    <property type="match status" value="2"/>
</dbReference>
<evidence type="ECO:0000313" key="3">
    <source>
        <dbReference type="EMBL" id="WTS17653.1"/>
    </source>
</evidence>
<dbReference type="Gene3D" id="3.90.400.10">
    <property type="entry name" value="Oligo-1,6-glucosidase, Domain 2"/>
    <property type="match status" value="1"/>
</dbReference>
<feature type="domain" description="Glycosyl hydrolase family 13 catalytic" evidence="2">
    <location>
        <begin position="18"/>
        <end position="396"/>
    </location>
</feature>
<dbReference type="Pfam" id="PF00128">
    <property type="entry name" value="Alpha-amylase"/>
    <property type="match status" value="2"/>
</dbReference>
<accession>A0AAU1UK68</accession>
<protein>
    <submittedName>
        <fullName evidence="3">Alpha-amylase family glycosyl hydrolase</fullName>
    </submittedName>
</protein>
<dbReference type="InterPro" id="IPR006047">
    <property type="entry name" value="GH13_cat_dom"/>
</dbReference>
<comment type="similarity">
    <text evidence="1">Belongs to the glycosyl hydrolase 13 family.</text>
</comment>
<dbReference type="AlphaFoldDB" id="A0AAU1UK68"/>
<name>A0AAU1UK68_9ACTN</name>
<dbReference type="GO" id="GO:0009313">
    <property type="term" value="P:oligosaccharide catabolic process"/>
    <property type="evidence" value="ECO:0007669"/>
    <property type="project" value="TreeGrafter"/>
</dbReference>
<organism evidence="3">
    <name type="scientific">Streptomyces sp. NBC_00119</name>
    <dbReference type="NCBI Taxonomy" id="2975659"/>
    <lineage>
        <taxon>Bacteria</taxon>
        <taxon>Bacillati</taxon>
        <taxon>Actinomycetota</taxon>
        <taxon>Actinomycetes</taxon>
        <taxon>Kitasatosporales</taxon>
        <taxon>Streptomycetaceae</taxon>
        <taxon>Streptomyces</taxon>
    </lineage>
</organism>
<gene>
    <name evidence="3" type="ORF">OHU69_45490</name>
</gene>
<dbReference type="GO" id="GO:0004556">
    <property type="term" value="F:alpha-amylase activity"/>
    <property type="evidence" value="ECO:0007669"/>
    <property type="project" value="TreeGrafter"/>
</dbReference>
<sequence length="527" mass="57454">MTPRRPATEWLADSVLYQIYPQSFADSDGDGIGDFAGAEAKLDHLAWLGVNTVWFNPCFASPFRDAGYDVSDYLTVAPRYGTNDDLVKLVDAARSRGIRVLLDLVAGHTSDEHSWFKASADDPADQRYIWADTDAAPPGFVASPGTRPGFYQPNFFESQPALNFGHARRNADEPWRLPVDAEGPRANRRALRDIMDHWLSLGLSGFRVDMAASLVKDDPGHVETAKLWRELRGWLDNSHPHAALLSEWGDPAISVPAGFHADFFLQFGSENDGLYLRSLWNNFAGTVSEPWTPQTPYFDASGEGSARTFLDGWRAACDAVGDAGLIALPTANHDFSRLACGPRTAEHLPAAFAFQLTWPTLPAIYYGDEIGMRYVPGLPDHEGSRLGPRYNRAGSRTPMQWDDTPNAGFSTAPADRLYLPLDPDANRPTVAAQQADPDSLLNLVRGLIALRRTTPELGPAGSTEVLHDGYPLAYVRGGRYLVVVNPRGEHADAAAPKDTATPVVASGVTVSEGRISADGFGYGIFEL</sequence>
<dbReference type="PANTHER" id="PTHR10357:SF179">
    <property type="entry name" value="NEUTRAL AND BASIC AMINO ACID TRANSPORT PROTEIN RBAT"/>
    <property type="match status" value="1"/>
</dbReference>
<reference evidence="3" key="1">
    <citation type="submission" date="2022-10" db="EMBL/GenBank/DDBJ databases">
        <title>The complete genomes of actinobacterial strains from the NBC collection.</title>
        <authorList>
            <person name="Joergensen T.S."/>
            <person name="Alvarez Arevalo M."/>
            <person name="Sterndorff E.B."/>
            <person name="Faurdal D."/>
            <person name="Vuksanovic O."/>
            <person name="Mourched A.-S."/>
            <person name="Charusanti P."/>
            <person name="Shaw S."/>
            <person name="Blin K."/>
            <person name="Weber T."/>
        </authorList>
    </citation>
    <scope>NUCLEOTIDE SEQUENCE</scope>
    <source>
        <strain evidence="3">NBC_00119</strain>
    </source>
</reference>
<evidence type="ECO:0000259" key="2">
    <source>
        <dbReference type="SMART" id="SM00642"/>
    </source>
</evidence>
<dbReference type="InterPro" id="IPR017853">
    <property type="entry name" value="GH"/>
</dbReference>
<dbReference type="EMBL" id="CP108195">
    <property type="protein sequence ID" value="WTS17653.1"/>
    <property type="molecule type" value="Genomic_DNA"/>
</dbReference>
<proteinExistence type="inferred from homology"/>
<dbReference type="PANTHER" id="PTHR10357">
    <property type="entry name" value="ALPHA-AMYLASE FAMILY MEMBER"/>
    <property type="match status" value="1"/>
</dbReference>
<dbReference type="InterPro" id="IPR045857">
    <property type="entry name" value="O16G_dom_2"/>
</dbReference>
<keyword evidence="3" id="KW-0378">Hydrolase</keyword>
<evidence type="ECO:0000256" key="1">
    <source>
        <dbReference type="ARBA" id="ARBA00008061"/>
    </source>
</evidence>